<organism evidence="2 3">
    <name type="scientific">Aspergillus ochraceoroseus</name>
    <dbReference type="NCBI Taxonomy" id="138278"/>
    <lineage>
        <taxon>Eukaryota</taxon>
        <taxon>Fungi</taxon>
        <taxon>Dikarya</taxon>
        <taxon>Ascomycota</taxon>
        <taxon>Pezizomycotina</taxon>
        <taxon>Eurotiomycetes</taxon>
        <taxon>Eurotiomycetidae</taxon>
        <taxon>Eurotiales</taxon>
        <taxon>Aspergillaceae</taxon>
        <taxon>Aspergillus</taxon>
        <taxon>Aspergillus subgen. Nidulantes</taxon>
    </lineage>
</organism>
<evidence type="ECO:0008006" key="4">
    <source>
        <dbReference type="Google" id="ProtNLM"/>
    </source>
</evidence>
<dbReference type="AlphaFoldDB" id="A0A0F8UZX5"/>
<name>A0A0F8UZX5_9EURO</name>
<dbReference type="Gene3D" id="1.25.40.10">
    <property type="entry name" value="Tetratricopeptide repeat domain"/>
    <property type="match status" value="1"/>
</dbReference>
<dbReference type="InterPro" id="IPR051114">
    <property type="entry name" value="Mito_RNA_Proc_CCM1"/>
</dbReference>
<feature type="region of interest" description="Disordered" evidence="1">
    <location>
        <begin position="137"/>
        <end position="161"/>
    </location>
</feature>
<dbReference type="Proteomes" id="UP000034947">
    <property type="component" value="Unassembled WGS sequence"/>
</dbReference>
<dbReference type="GO" id="GO:0003729">
    <property type="term" value="F:mRNA binding"/>
    <property type="evidence" value="ECO:0007669"/>
    <property type="project" value="TreeGrafter"/>
</dbReference>
<keyword evidence="3" id="KW-1185">Reference proteome</keyword>
<sequence>MTPKPAHGVAAVPSRNALRVLRRLALAGSTVGSFCTVAAITYDVHRRVRIAERIVENKRALQTSAPNYDATSASKRLCRMMEAAEAGEFMSLESWQEEERKFRKSQGFQPEYNVKSDLDKQLSTAATEQEQLVAVSQTRAPTNSEQPTESIHSPANQTIPKYADGKEFPVLTPVTDARSKYTISPPSPTADPTTPSHGQGMSIQEDVSVSGQIQDLLNRNRPIDAAEVFLGAHPASVQGISSGRRELATQTFYINCKQNNVFMARSIFNRLNDIDTVSPTMWKVLLVALARNGSVESVATLYTQFMHKFQLPDDLVDIVLRSLIESRRLTTAKWVLLRNLRVDRDCGLCGAYLQGLWKKTRSIELLNGQFRKLLIMFPRFGKTPTEKLFNPLVKAYVEFGRAADAEALVHEMVNTYEVPLGCRTKGLLVYAKALDCDWEAVEAGFEEMHELNLTDSKRDFTQIFDRIFLEYWVTHTGTEIRDFLYRYIDRFRIVPDRVLYKHILEAFVEKGNTDMIAEFSQLAKERLWTSRLNHDEFLELLRDRRQALEDSPVGFWNMLQAAREEHGRAAATQQVLGYDQRSFPLATVNKMPKSQASLPWYERTLKAMTPSKPVDQYQKLHKQMTHYMHVGKMHEALRCYQNAKNAQFQVKQLHVELAVIATLLEDGLSAARELIETEWKSIRHLIRFFPVFFRQITDADPSAEGELIKSAVLRFYELCWSSKKMMVKHHITAATSRRLIIRKQPELAIDVLTAVYTSRYRRVVKFDAVCMKMFLRAFASVGNLAGVRWCMLTSLSRGSALSRDFVVEVRRLMVALERDSAPGELAEEATERAKQLRYLNHIADILERKCNGESEAWGVKTDLAVKKSYRRMLKRPLDHTRLYNQSEIQRTIEEWDEEYELEGVLGRIDIEPKSILARWNEPYCLGQKTSSMTEWH</sequence>
<protein>
    <recommendedName>
        <fullName evidence="4">Pentatricopeptide repeat protein</fullName>
    </recommendedName>
</protein>
<evidence type="ECO:0000256" key="1">
    <source>
        <dbReference type="SAM" id="MobiDB-lite"/>
    </source>
</evidence>
<dbReference type="GO" id="GO:0006396">
    <property type="term" value="P:RNA processing"/>
    <property type="evidence" value="ECO:0007669"/>
    <property type="project" value="TreeGrafter"/>
</dbReference>
<dbReference type="PANTHER" id="PTHR47934:SF16">
    <property type="entry name" value="PENTATRICOPEPTIDE REPEAT PROTEIN (AFU_ORTHOLOGUE AFUA_5G07770)"/>
    <property type="match status" value="1"/>
</dbReference>
<dbReference type="OrthoDB" id="3026777at2759"/>
<feature type="compositionally biased region" description="Polar residues" evidence="1">
    <location>
        <begin position="137"/>
        <end position="159"/>
    </location>
</feature>
<comment type="caution">
    <text evidence="2">The sequence shown here is derived from an EMBL/GenBank/DDBJ whole genome shotgun (WGS) entry which is preliminary data.</text>
</comment>
<dbReference type="InterPro" id="IPR011990">
    <property type="entry name" value="TPR-like_helical_dom_sf"/>
</dbReference>
<dbReference type="GO" id="GO:0005739">
    <property type="term" value="C:mitochondrion"/>
    <property type="evidence" value="ECO:0007669"/>
    <property type="project" value="TreeGrafter"/>
</dbReference>
<evidence type="ECO:0000313" key="3">
    <source>
        <dbReference type="Proteomes" id="UP000034947"/>
    </source>
</evidence>
<proteinExistence type="predicted"/>
<gene>
    <name evidence="2" type="ORF">AOCH_005427</name>
</gene>
<accession>A0A0F8UZX5</accession>
<dbReference type="GO" id="GO:0007005">
    <property type="term" value="P:mitochondrion organization"/>
    <property type="evidence" value="ECO:0007669"/>
    <property type="project" value="TreeGrafter"/>
</dbReference>
<reference evidence="2 3" key="1">
    <citation type="submission" date="2015-02" db="EMBL/GenBank/DDBJ databases">
        <title>Draft Genome Sequences of Two Closely-Related Aflatoxigenic Aspergillus Species Obtained from the Cote d'Ivoire.</title>
        <authorList>
            <person name="Moore G.G."/>
            <person name="Beltz S.B."/>
            <person name="Mack B.M."/>
        </authorList>
    </citation>
    <scope>NUCLEOTIDE SEQUENCE [LARGE SCALE GENOMIC DNA]</scope>
    <source>
        <strain evidence="2 3">SRRC1432</strain>
    </source>
</reference>
<feature type="region of interest" description="Disordered" evidence="1">
    <location>
        <begin position="180"/>
        <end position="201"/>
    </location>
</feature>
<dbReference type="VEuPathDB" id="FungiDB:P175DRAFT_0509786"/>
<dbReference type="PANTHER" id="PTHR47934">
    <property type="entry name" value="PENTATRICOPEPTIDE REPEAT-CONTAINING PROTEIN PET309, MITOCHONDRIAL"/>
    <property type="match status" value="1"/>
</dbReference>
<dbReference type="EMBL" id="JYKN01000261">
    <property type="protein sequence ID" value="KKK25058.1"/>
    <property type="molecule type" value="Genomic_DNA"/>
</dbReference>
<evidence type="ECO:0000313" key="2">
    <source>
        <dbReference type="EMBL" id="KKK25058.1"/>
    </source>
</evidence>